<evidence type="ECO:0000256" key="4">
    <source>
        <dbReference type="PIRSR" id="PIRSR617453-50"/>
    </source>
</evidence>
<dbReference type="InterPro" id="IPR000089">
    <property type="entry name" value="Biotin_lipoyl"/>
</dbReference>
<comment type="similarity">
    <text evidence="1 3">Belongs to the GcvH family.</text>
</comment>
<feature type="modified residue" description="N6-lipoyllysine" evidence="3 4">
    <location>
        <position position="60"/>
    </location>
</feature>
<gene>
    <name evidence="3" type="primary">gcvH</name>
    <name evidence="6" type="ORF">FHR98_002245</name>
</gene>
<dbReference type="EMBL" id="JACHXA010000006">
    <property type="protein sequence ID" value="MBB3065942.1"/>
    <property type="molecule type" value="Genomic_DNA"/>
</dbReference>
<evidence type="ECO:0000313" key="6">
    <source>
        <dbReference type="EMBL" id="MBB3065942.1"/>
    </source>
</evidence>
<dbReference type="GO" id="GO:0005960">
    <property type="term" value="C:glycine cleavage complex"/>
    <property type="evidence" value="ECO:0007669"/>
    <property type="project" value="InterPro"/>
</dbReference>
<dbReference type="AlphaFoldDB" id="A0A839STX5"/>
<dbReference type="GO" id="GO:0005829">
    <property type="term" value="C:cytosol"/>
    <property type="evidence" value="ECO:0007669"/>
    <property type="project" value="TreeGrafter"/>
</dbReference>
<sequence length="124" mass="13401">MSSIKFSEDHEWVVVEGDIGKVGITNYAQEQLGDVVHVELPEVGRSLSKGDEAAVIDSVKAASEVYAPVDGEITEINESLADDFSKVNSDPQGDGWFFKIKMSDASQLDGLMDQAAYDDFIAGL</sequence>
<protein>
    <recommendedName>
        <fullName evidence="3">Glycine cleavage system H protein</fullName>
    </recommendedName>
</protein>
<dbReference type="GO" id="GO:0019464">
    <property type="term" value="P:glycine decarboxylation via glycine cleavage system"/>
    <property type="evidence" value="ECO:0007669"/>
    <property type="project" value="UniProtKB-UniRule"/>
</dbReference>
<dbReference type="CDD" id="cd06848">
    <property type="entry name" value="GCS_H"/>
    <property type="match status" value="1"/>
</dbReference>
<evidence type="ECO:0000256" key="2">
    <source>
        <dbReference type="ARBA" id="ARBA00022823"/>
    </source>
</evidence>
<dbReference type="PANTHER" id="PTHR11715:SF3">
    <property type="entry name" value="GLYCINE CLEAVAGE SYSTEM H PROTEIN-RELATED"/>
    <property type="match status" value="1"/>
</dbReference>
<dbReference type="GO" id="GO:0009249">
    <property type="term" value="P:protein lipoylation"/>
    <property type="evidence" value="ECO:0007669"/>
    <property type="project" value="TreeGrafter"/>
</dbReference>
<evidence type="ECO:0000259" key="5">
    <source>
        <dbReference type="PROSITE" id="PS50968"/>
    </source>
</evidence>
<reference evidence="6 7" key="1">
    <citation type="submission" date="2020-08" db="EMBL/GenBank/DDBJ databases">
        <title>Genomic Encyclopedia of Type Strains, Phase III (KMG-III): the genomes of soil and plant-associated and newly described type strains.</title>
        <authorList>
            <person name="Whitman W."/>
        </authorList>
    </citation>
    <scope>NUCLEOTIDE SEQUENCE [LARGE SCALE GENOMIC DNA]</scope>
    <source>
        <strain evidence="6 7">CECT 8803</strain>
    </source>
</reference>
<dbReference type="PANTHER" id="PTHR11715">
    <property type="entry name" value="GLYCINE CLEAVAGE SYSTEM H PROTEIN"/>
    <property type="match status" value="1"/>
</dbReference>
<dbReference type="InterPro" id="IPR002930">
    <property type="entry name" value="GCV_H"/>
</dbReference>
<dbReference type="InterPro" id="IPR017453">
    <property type="entry name" value="GCV_H_sub"/>
</dbReference>
<dbReference type="PROSITE" id="PS50968">
    <property type="entry name" value="BIOTINYL_LIPOYL"/>
    <property type="match status" value="1"/>
</dbReference>
<comment type="subunit">
    <text evidence="3">The glycine cleavage system is composed of four proteins: P, T, L and H.</text>
</comment>
<evidence type="ECO:0000256" key="1">
    <source>
        <dbReference type="ARBA" id="ARBA00009249"/>
    </source>
</evidence>
<keyword evidence="2 3" id="KW-0450">Lipoyl</keyword>
<dbReference type="Pfam" id="PF01597">
    <property type="entry name" value="GCV_H"/>
    <property type="match status" value="1"/>
</dbReference>
<dbReference type="SUPFAM" id="SSF51230">
    <property type="entry name" value="Single hybrid motif"/>
    <property type="match status" value="1"/>
</dbReference>
<dbReference type="Gene3D" id="2.40.50.100">
    <property type="match status" value="1"/>
</dbReference>
<feature type="domain" description="Lipoyl-binding" evidence="5">
    <location>
        <begin position="19"/>
        <end position="101"/>
    </location>
</feature>
<dbReference type="Proteomes" id="UP000581135">
    <property type="component" value="Unassembled WGS sequence"/>
</dbReference>
<dbReference type="NCBIfam" id="NF002270">
    <property type="entry name" value="PRK01202.1"/>
    <property type="match status" value="1"/>
</dbReference>
<dbReference type="NCBIfam" id="TIGR00527">
    <property type="entry name" value="gcvH"/>
    <property type="match status" value="1"/>
</dbReference>
<evidence type="ECO:0000256" key="3">
    <source>
        <dbReference type="HAMAP-Rule" id="MF_00272"/>
    </source>
</evidence>
<proteinExistence type="inferred from homology"/>
<comment type="cofactor">
    <cofactor evidence="3">
        <name>(R)-lipoate</name>
        <dbReference type="ChEBI" id="CHEBI:83088"/>
    </cofactor>
    <text evidence="3">Binds 1 lipoyl cofactor covalently.</text>
</comment>
<dbReference type="RefSeq" id="WP_183416772.1">
    <property type="nucleotide sequence ID" value="NZ_JACHXA010000006.1"/>
</dbReference>
<evidence type="ECO:0000313" key="7">
    <source>
        <dbReference type="Proteomes" id="UP000581135"/>
    </source>
</evidence>
<comment type="caution">
    <text evidence="6">The sequence shown here is derived from an EMBL/GenBank/DDBJ whole genome shotgun (WGS) entry which is preliminary data.</text>
</comment>
<comment type="function">
    <text evidence="3">The glycine cleavage system catalyzes the degradation of glycine. The H protein shuttles the methylamine group of glycine from the P protein to the T protein.</text>
</comment>
<name>A0A839STX5_9PROT</name>
<dbReference type="InterPro" id="IPR011053">
    <property type="entry name" value="Single_hybrid_motif"/>
</dbReference>
<dbReference type="InterPro" id="IPR033753">
    <property type="entry name" value="GCV_H/Fam206"/>
</dbReference>
<dbReference type="HAMAP" id="MF_00272">
    <property type="entry name" value="GcvH"/>
    <property type="match status" value="1"/>
</dbReference>
<keyword evidence="7" id="KW-1185">Reference proteome</keyword>
<organism evidence="6 7">
    <name type="scientific">Limibacillus halophilus</name>
    <dbReference type="NCBI Taxonomy" id="1579333"/>
    <lineage>
        <taxon>Bacteria</taxon>
        <taxon>Pseudomonadati</taxon>
        <taxon>Pseudomonadota</taxon>
        <taxon>Alphaproteobacteria</taxon>
        <taxon>Rhodospirillales</taxon>
        <taxon>Rhodovibrionaceae</taxon>
        <taxon>Limibacillus</taxon>
    </lineage>
</organism>
<accession>A0A839STX5</accession>